<evidence type="ECO:0000313" key="2">
    <source>
        <dbReference type="EMBL" id="MDT8331707.1"/>
    </source>
</evidence>
<evidence type="ECO:0000313" key="4">
    <source>
        <dbReference type="Proteomes" id="UP001258945"/>
    </source>
</evidence>
<reference evidence="1 3" key="1">
    <citation type="submission" date="2016-05" db="EMBL/GenBank/DDBJ databases">
        <title>Complete Genome and Methylome Analysis of Psychrotrophic Bacterial Isolates from Antarctic Lake Untersee.</title>
        <authorList>
            <person name="Fomenkov A."/>
            <person name="Akimov V.N."/>
            <person name="Vasilyeva L.V."/>
            <person name="Andersen D."/>
            <person name="Vincze T."/>
            <person name="Roberts R.J."/>
        </authorList>
    </citation>
    <scope>NUCLEOTIDE SEQUENCE [LARGE SCALE GENOMIC DNA]</scope>
    <source>
        <strain evidence="1 3">U14-5</strain>
    </source>
</reference>
<dbReference type="KEGG" id="rgi:RGI145_00470"/>
<protein>
    <submittedName>
        <fullName evidence="1">Uncharacterized protein</fullName>
    </submittedName>
</protein>
<evidence type="ECO:0000313" key="1">
    <source>
        <dbReference type="EMBL" id="APT55821.1"/>
    </source>
</evidence>
<keyword evidence="4" id="KW-1185">Reference proteome</keyword>
<evidence type="ECO:0000313" key="3">
    <source>
        <dbReference type="Proteomes" id="UP000185494"/>
    </source>
</evidence>
<dbReference type="AlphaFoldDB" id="A0A1L7AAP0"/>
<proteinExistence type="predicted"/>
<dbReference type="Proteomes" id="UP000185494">
    <property type="component" value="Chromosome 1"/>
</dbReference>
<sequence>MSETWNGIPDDPEESGWHWVEDGDGLRPLMWRGEDWPDAVDRLGWRDGFSVLSPEDLHHARYHGRVAMPPRVAERFRLNVMFATA</sequence>
<organism evidence="1 3">
    <name type="scientific">Roseomonas gilardii</name>
    <dbReference type="NCBI Taxonomy" id="257708"/>
    <lineage>
        <taxon>Bacteria</taxon>
        <taxon>Pseudomonadati</taxon>
        <taxon>Pseudomonadota</taxon>
        <taxon>Alphaproteobacteria</taxon>
        <taxon>Acetobacterales</taxon>
        <taxon>Roseomonadaceae</taxon>
        <taxon>Roseomonas</taxon>
    </lineage>
</organism>
<dbReference type="EMBL" id="JAVVDO010000017">
    <property type="protein sequence ID" value="MDT8331707.1"/>
    <property type="molecule type" value="Genomic_DNA"/>
</dbReference>
<accession>A0A1L7AAP0</accession>
<dbReference type="EMBL" id="CP015583">
    <property type="protein sequence ID" value="APT55821.1"/>
    <property type="molecule type" value="Genomic_DNA"/>
</dbReference>
<reference evidence="2 4" key="2">
    <citation type="journal article" date="2019" name="Microb. Pathog.">
        <title>Comparison of VITEK 2, MALDI-TOF MS, 16S rRNA gene sequencing, and whole-genome sequencing for identification of Roseomonas mucosa.</title>
        <authorList>
            <person name="Rudolph W.W."/>
            <person name="Gunzer F."/>
            <person name="Trauth M."/>
            <person name="Bunk B."/>
            <person name="Bigge R."/>
            <person name="Schrottner P."/>
        </authorList>
    </citation>
    <scope>NUCLEOTIDE SEQUENCE [LARGE SCALE GENOMIC DNA]</scope>
    <source>
        <strain evidence="2 4">DSM 103800</strain>
    </source>
</reference>
<name>A0A1L7AAP0_9PROT</name>
<dbReference type="RefSeq" id="WP_075796792.1">
    <property type="nucleotide sequence ID" value="NZ_CP015583.1"/>
</dbReference>
<dbReference type="STRING" id="257708.RGI145_00470"/>
<dbReference type="Proteomes" id="UP001258945">
    <property type="component" value="Unassembled WGS sequence"/>
</dbReference>
<gene>
    <name evidence="1" type="ORF">RGI145_00470</name>
    <name evidence="2" type="ORF">RQ831_11630</name>
</gene>
<reference evidence="2" key="3">
    <citation type="submission" date="2023-09" db="EMBL/GenBank/DDBJ databases">
        <authorList>
            <person name="Schober I."/>
            <person name="Bunk B."/>
        </authorList>
    </citation>
    <scope>NUCLEOTIDE SEQUENCE</scope>
    <source>
        <strain evidence="2">DSM 103800</strain>
    </source>
</reference>